<dbReference type="Pfam" id="PF00881">
    <property type="entry name" value="Nitroreductase"/>
    <property type="match status" value="1"/>
</dbReference>
<keyword evidence="10" id="KW-1185">Reference proteome</keyword>
<evidence type="ECO:0000256" key="2">
    <source>
        <dbReference type="ARBA" id="ARBA00007118"/>
    </source>
</evidence>
<dbReference type="AlphaFoldDB" id="U2ETA0"/>
<keyword evidence="7" id="KW-0520">NAD</keyword>
<dbReference type="PANTHER" id="PTHR43821:SF1">
    <property type="entry name" value="NAD(P)H NITROREDUCTASE YDJA-RELATED"/>
    <property type="match status" value="1"/>
</dbReference>
<evidence type="ECO:0000256" key="4">
    <source>
        <dbReference type="ARBA" id="ARBA00022643"/>
    </source>
</evidence>
<dbReference type="STRING" id="1033802.SSPSH_000242"/>
<dbReference type="EMBL" id="AFNV02000001">
    <property type="protein sequence ID" value="ERJ20895.1"/>
    <property type="molecule type" value="Genomic_DNA"/>
</dbReference>
<keyword evidence="3" id="KW-0285">Flavoprotein</keyword>
<organism evidence="9 10">
    <name type="scientific">Salinisphaera shabanensis E1L3A</name>
    <dbReference type="NCBI Taxonomy" id="1033802"/>
    <lineage>
        <taxon>Bacteria</taxon>
        <taxon>Pseudomonadati</taxon>
        <taxon>Pseudomonadota</taxon>
        <taxon>Gammaproteobacteria</taxon>
        <taxon>Salinisphaerales</taxon>
        <taxon>Salinisphaeraceae</taxon>
        <taxon>Salinisphaera</taxon>
    </lineage>
</organism>
<dbReference type="EC" id="1.14.99.40" evidence="9"/>
<dbReference type="GO" id="GO:0016491">
    <property type="term" value="F:oxidoreductase activity"/>
    <property type="evidence" value="ECO:0007669"/>
    <property type="project" value="UniProtKB-KW"/>
</dbReference>
<comment type="cofactor">
    <cofactor evidence="1">
        <name>FMN</name>
        <dbReference type="ChEBI" id="CHEBI:58210"/>
    </cofactor>
</comment>
<keyword evidence="5" id="KW-0521">NADP</keyword>
<dbReference type="InterPro" id="IPR026021">
    <property type="entry name" value="YdjA-like"/>
</dbReference>
<evidence type="ECO:0000256" key="5">
    <source>
        <dbReference type="ARBA" id="ARBA00022857"/>
    </source>
</evidence>
<evidence type="ECO:0000313" key="10">
    <source>
        <dbReference type="Proteomes" id="UP000006242"/>
    </source>
</evidence>
<comment type="similarity">
    <text evidence="2">Belongs to the nitroreductase family.</text>
</comment>
<keyword evidence="6 9" id="KW-0560">Oxidoreductase</keyword>
<gene>
    <name evidence="9" type="ORF">SSPSH_000242</name>
</gene>
<evidence type="ECO:0000259" key="8">
    <source>
        <dbReference type="Pfam" id="PF00881"/>
    </source>
</evidence>
<accession>U2ETA0</accession>
<sequence>MTDRSILKASPITPADAAEFIRGRRSVDQFTDDTPDPAIIRDAVEVARWAPNHHLTQPWRFYQLGPKTQDAIIDLNTRLVAERKGDEVAIAKRERWQSMPGWLAITCVVEDDPVTAREDYAACACAIQNLSLYLHSAGLASKWISGEVTRHPDLASILDIDSAREYCVGLLWYGYPKRQPRSQRSDLDRILTTRP</sequence>
<dbReference type="InterPro" id="IPR000415">
    <property type="entry name" value="Nitroreductase-like"/>
</dbReference>
<feature type="domain" description="Nitroreductase" evidence="8">
    <location>
        <begin position="21"/>
        <end position="175"/>
    </location>
</feature>
<keyword evidence="4" id="KW-0288">FMN</keyword>
<evidence type="ECO:0000256" key="1">
    <source>
        <dbReference type="ARBA" id="ARBA00001917"/>
    </source>
</evidence>
<dbReference type="OrthoDB" id="9773807at2"/>
<evidence type="ECO:0000256" key="6">
    <source>
        <dbReference type="ARBA" id="ARBA00023002"/>
    </source>
</evidence>
<dbReference type="RefSeq" id="WP_006913187.1">
    <property type="nucleotide sequence ID" value="NZ_AFNV02000001.1"/>
</dbReference>
<dbReference type="Gene3D" id="3.40.109.10">
    <property type="entry name" value="NADH Oxidase"/>
    <property type="match status" value="1"/>
</dbReference>
<evidence type="ECO:0000256" key="7">
    <source>
        <dbReference type="ARBA" id="ARBA00023027"/>
    </source>
</evidence>
<comment type="caution">
    <text evidence="9">The sequence shown here is derived from an EMBL/GenBank/DDBJ whole genome shotgun (WGS) entry which is preliminary data.</text>
</comment>
<name>U2ETA0_9GAMM</name>
<evidence type="ECO:0000313" key="9">
    <source>
        <dbReference type="EMBL" id="ERJ20895.1"/>
    </source>
</evidence>
<protein>
    <submittedName>
        <fullName evidence="9">56-dimethylbenzimidazole synthase protein</fullName>
        <ecNumber evidence="9">1.14.99.40</ecNumber>
    </submittedName>
</protein>
<dbReference type="Proteomes" id="UP000006242">
    <property type="component" value="Unassembled WGS sequence"/>
</dbReference>
<proteinExistence type="inferred from homology"/>
<reference evidence="9 10" key="2">
    <citation type="journal article" date="2013" name="PLoS ONE">
        <title>INDIGO - INtegrated Data Warehouse of MIcrobial GenOmes with Examples from the Red Sea Extremophiles.</title>
        <authorList>
            <person name="Alam I."/>
            <person name="Antunes A."/>
            <person name="Kamau A.A."/>
            <person name="Ba Alawi W."/>
            <person name="Kalkatawi M."/>
            <person name="Stingl U."/>
            <person name="Bajic V.B."/>
        </authorList>
    </citation>
    <scope>NUCLEOTIDE SEQUENCE [LARGE SCALE GENOMIC DNA]</scope>
    <source>
        <strain evidence="9 10">E1L3A</strain>
    </source>
</reference>
<evidence type="ECO:0000256" key="3">
    <source>
        <dbReference type="ARBA" id="ARBA00022630"/>
    </source>
</evidence>
<dbReference type="eggNOG" id="COG0778">
    <property type="taxonomic scope" value="Bacteria"/>
</dbReference>
<dbReference type="PANTHER" id="PTHR43821">
    <property type="entry name" value="NAD(P)H NITROREDUCTASE YDJA-RELATED"/>
    <property type="match status" value="1"/>
</dbReference>
<dbReference type="InterPro" id="IPR029479">
    <property type="entry name" value="Nitroreductase"/>
</dbReference>
<dbReference type="CDD" id="cd02135">
    <property type="entry name" value="YdjA-like"/>
    <property type="match status" value="1"/>
</dbReference>
<dbReference type="SUPFAM" id="SSF55469">
    <property type="entry name" value="FMN-dependent nitroreductase-like"/>
    <property type="match status" value="1"/>
</dbReference>
<dbReference type="InterPro" id="IPR052530">
    <property type="entry name" value="NAD(P)H_nitroreductase"/>
</dbReference>
<reference evidence="9 10" key="1">
    <citation type="journal article" date="2011" name="J. Bacteriol.">
        <title>Genome sequence of Salinisphaera shabanensis, a gammaproteobacterium from the harsh, variable environment of the brine-seawater interface of the Shaban Deep in the Red Sea.</title>
        <authorList>
            <person name="Antunes A."/>
            <person name="Alam I."/>
            <person name="Bajic V.B."/>
            <person name="Stingl U."/>
        </authorList>
    </citation>
    <scope>NUCLEOTIDE SEQUENCE [LARGE SCALE GENOMIC DNA]</scope>
    <source>
        <strain evidence="9 10">E1L3A</strain>
    </source>
</reference>